<accession>A0ABR9XU54</accession>
<dbReference type="Proteomes" id="UP000619838">
    <property type="component" value="Unassembled WGS sequence"/>
</dbReference>
<keyword evidence="1" id="KW-0732">Signal</keyword>
<gene>
    <name evidence="2" type="ORF">INT08_09845</name>
</gene>
<feature type="signal peptide" evidence="1">
    <location>
        <begin position="1"/>
        <end position="24"/>
    </location>
</feature>
<feature type="chain" id="PRO_5046619886" description="DUF4296 domain-containing protein" evidence="1">
    <location>
        <begin position="25"/>
        <end position="114"/>
    </location>
</feature>
<dbReference type="RefSeq" id="WP_175187804.1">
    <property type="nucleotide sequence ID" value="NZ_JABVZQ010000022.1"/>
</dbReference>
<sequence>MSAVQRFLCCCILLPAALSGCSGAEEPRLDDVDRRFAAFYSEYLLTGGLAADGRDSSALMPRDHIDSLLDRHDLSLELLHERAERYQERPGLWKQVLLDIRSRLDDSGAEGGGE</sequence>
<comment type="caution">
    <text evidence="2">The sequence shown here is derived from an EMBL/GenBank/DDBJ whole genome shotgun (WGS) entry which is preliminary data.</text>
</comment>
<keyword evidence="3" id="KW-1185">Reference proteome</keyword>
<evidence type="ECO:0000313" key="2">
    <source>
        <dbReference type="EMBL" id="MBF0637468.1"/>
    </source>
</evidence>
<proteinExistence type="predicted"/>
<dbReference type="PROSITE" id="PS51257">
    <property type="entry name" value="PROKAR_LIPOPROTEIN"/>
    <property type="match status" value="1"/>
</dbReference>
<organism evidence="2 3">
    <name type="scientific">Prosthecochloris ethylica</name>
    <dbReference type="NCBI Taxonomy" id="2743976"/>
    <lineage>
        <taxon>Bacteria</taxon>
        <taxon>Pseudomonadati</taxon>
        <taxon>Chlorobiota</taxon>
        <taxon>Chlorobiia</taxon>
        <taxon>Chlorobiales</taxon>
        <taxon>Chlorobiaceae</taxon>
        <taxon>Prosthecochloris</taxon>
    </lineage>
</organism>
<protein>
    <recommendedName>
        <fullName evidence="4">DUF4296 domain-containing protein</fullName>
    </recommendedName>
</protein>
<evidence type="ECO:0008006" key="4">
    <source>
        <dbReference type="Google" id="ProtNLM"/>
    </source>
</evidence>
<evidence type="ECO:0000256" key="1">
    <source>
        <dbReference type="SAM" id="SignalP"/>
    </source>
</evidence>
<evidence type="ECO:0000313" key="3">
    <source>
        <dbReference type="Proteomes" id="UP000619838"/>
    </source>
</evidence>
<dbReference type="EMBL" id="JADGII010000022">
    <property type="protein sequence ID" value="MBF0637468.1"/>
    <property type="molecule type" value="Genomic_DNA"/>
</dbReference>
<reference evidence="2 3" key="1">
    <citation type="journal article" date="2020" name="Microorganisms">
        <title>Simultaneous Genome Sequencing of Prosthecochloris ethylica and Desulfuromonas acetoxidans within a Syntrophic Mixture Reveals Unique Pili and Protein Interactions.</title>
        <authorList>
            <person name="Kyndt J.A."/>
            <person name="Van Beeumen J.J."/>
            <person name="Meyer T.E."/>
        </authorList>
    </citation>
    <scope>NUCLEOTIDE SEQUENCE [LARGE SCALE GENOMIC DNA]</scope>
    <source>
        <strain evidence="2 3">N3</strain>
    </source>
</reference>
<name>A0ABR9XU54_9CHLB</name>